<dbReference type="Proteomes" id="UP000029109">
    <property type="component" value="Unassembled WGS sequence"/>
</dbReference>
<dbReference type="AlphaFoldDB" id="A0A7V8HRB7"/>
<dbReference type="SUPFAM" id="SSF55811">
    <property type="entry name" value="Nudix"/>
    <property type="match status" value="1"/>
</dbReference>
<evidence type="ECO:0000256" key="1">
    <source>
        <dbReference type="SAM" id="MobiDB-lite"/>
    </source>
</evidence>
<accession>A0A7V8HRB7</accession>
<reference evidence="2 3" key="1">
    <citation type="submission" date="2014-03" db="EMBL/GenBank/DDBJ databases">
        <title>Genomics of Bifidobacteria.</title>
        <authorList>
            <person name="Ventura M."/>
            <person name="Milani C."/>
            <person name="Lugli G.A."/>
        </authorList>
    </citation>
    <scope>NUCLEOTIDE SEQUENCE [LARGE SCALE GENOMIC DNA]</scope>
    <source>
        <strain evidence="2 3">LMG 21816</strain>
    </source>
</reference>
<evidence type="ECO:0000313" key="3">
    <source>
        <dbReference type="Proteomes" id="UP000029109"/>
    </source>
</evidence>
<comment type="caution">
    <text evidence="2">The sequence shown here is derived from an EMBL/GenBank/DDBJ whole genome shotgun (WGS) entry which is preliminary data.</text>
</comment>
<dbReference type="Gene3D" id="3.90.79.10">
    <property type="entry name" value="Nucleoside Triphosphate Pyrophosphohydrolase"/>
    <property type="match status" value="1"/>
</dbReference>
<evidence type="ECO:0000313" key="2">
    <source>
        <dbReference type="EMBL" id="KFI83910.1"/>
    </source>
</evidence>
<dbReference type="InterPro" id="IPR015797">
    <property type="entry name" value="NUDIX_hydrolase-like_dom_sf"/>
</dbReference>
<proteinExistence type="predicted"/>
<sequence length="253" mass="27852">MFPASQQHPTFRKPLRRGMNGYPTPLFGESSSNGHVPVIIRADNGTMPVLNDEVPDEGDFDAGRRRGEFDDITPEDFIRGSAGGNPPGWLDSARVEQVRRQVPMVYVEVVPVHTDEFGRIAEIGTLLRVSDDGSVERTLVAGRVLYHESLREAIARNVAKDLGPLALPTLPPNLQPFTVAEFFPTPGLSEFYDARQHAVALCYVVPIAGDCQPQDEALDVEWVDVNGPRLATMLDQMTGGHGRIVQRALAWTE</sequence>
<dbReference type="InterPro" id="IPR032582">
    <property type="entry name" value="DUF4916"/>
</dbReference>
<protein>
    <submittedName>
        <fullName evidence="2">ADP-ribose pyrophosphatase</fullName>
    </submittedName>
</protein>
<feature type="region of interest" description="Disordered" evidence="1">
    <location>
        <begin position="47"/>
        <end position="66"/>
    </location>
</feature>
<dbReference type="Pfam" id="PF16262">
    <property type="entry name" value="DUF4916"/>
    <property type="match status" value="1"/>
</dbReference>
<gene>
    <name evidence="2" type="ORF">BPULL_0650</name>
</gene>
<dbReference type="EMBL" id="JGZJ01000004">
    <property type="protein sequence ID" value="KFI83910.1"/>
    <property type="molecule type" value="Genomic_DNA"/>
</dbReference>
<name>A0A7V8HRB7_9BIFI</name>
<organism evidence="2 3">
    <name type="scientific">Bifidobacterium pullorum</name>
    <dbReference type="NCBI Taxonomy" id="78448"/>
    <lineage>
        <taxon>Bacteria</taxon>
        <taxon>Bacillati</taxon>
        <taxon>Actinomycetota</taxon>
        <taxon>Actinomycetes</taxon>
        <taxon>Bifidobacteriales</taxon>
        <taxon>Bifidobacteriaceae</taxon>
        <taxon>Bifidobacterium</taxon>
    </lineage>
</organism>